<dbReference type="Proteomes" id="UP001287286">
    <property type="component" value="Unassembled WGS sequence"/>
</dbReference>
<evidence type="ECO:0000256" key="1">
    <source>
        <dbReference type="ARBA" id="ARBA00022723"/>
    </source>
</evidence>
<dbReference type="STRING" id="33203.A0A179HG19"/>
<dbReference type="SUPFAM" id="SSF53639">
    <property type="entry name" value="AraD/HMP-PK domain-like"/>
    <property type="match status" value="1"/>
</dbReference>
<gene>
    <name evidence="4" type="ORF">Purlil1_7105</name>
    <name evidence="5" type="ORF">VFPBJ_05279</name>
    <name evidence="6" type="ORF">VFPFJ_07367</name>
</gene>
<dbReference type="InterPro" id="IPR036409">
    <property type="entry name" value="Aldolase_II/adducin_N_sf"/>
</dbReference>
<dbReference type="InterPro" id="IPR001303">
    <property type="entry name" value="Aldolase_II/adducin_N"/>
</dbReference>
<reference evidence="6 7" key="1">
    <citation type="submission" date="2016-02" db="EMBL/GenBank/DDBJ databases">
        <title>Biosynthesis of antibiotic leucinostatins and their inhibition on Phytophthora in bio-control Purpureocillium lilacinum.</title>
        <authorList>
            <person name="Wang G."/>
            <person name="Liu Z."/>
            <person name="Lin R."/>
            <person name="Li E."/>
            <person name="Mao Z."/>
            <person name="Ling J."/>
            <person name="Yin W."/>
            <person name="Xie B."/>
        </authorList>
    </citation>
    <scope>NUCLEOTIDE SEQUENCE [LARGE SCALE GENOMIC DNA]</scope>
    <source>
        <strain evidence="5">PLBJ-1</strain>
        <strain evidence="6">PLFJ-1</strain>
    </source>
</reference>
<dbReference type="PANTHER" id="PTHR22789">
    <property type="entry name" value="FUCULOSE PHOSPHATE ALDOLASE"/>
    <property type="match status" value="1"/>
</dbReference>
<dbReference type="Pfam" id="PF00596">
    <property type="entry name" value="Aldolase_II"/>
    <property type="match status" value="1"/>
</dbReference>
<dbReference type="AlphaFoldDB" id="A0A179HG19"/>
<comment type="caution">
    <text evidence="6">The sequence shown here is derived from an EMBL/GenBank/DDBJ whole genome shotgun (WGS) entry which is preliminary data.</text>
</comment>
<evidence type="ECO:0000259" key="3">
    <source>
        <dbReference type="SMART" id="SM01007"/>
    </source>
</evidence>
<dbReference type="OMA" id="CVVHSHA"/>
<dbReference type="GO" id="GO:0046872">
    <property type="term" value="F:metal ion binding"/>
    <property type="evidence" value="ECO:0007669"/>
    <property type="project" value="UniProtKB-KW"/>
</dbReference>
<evidence type="ECO:0000313" key="8">
    <source>
        <dbReference type="Proteomes" id="UP001287286"/>
    </source>
</evidence>
<dbReference type="EMBL" id="LSBI01000006">
    <property type="protein sequence ID" value="OAQ88902.1"/>
    <property type="molecule type" value="Genomic_DNA"/>
</dbReference>
<dbReference type="KEGG" id="plj:28889491"/>
<feature type="domain" description="Class II aldolase/adducin N-terminal" evidence="3">
    <location>
        <begin position="10"/>
        <end position="217"/>
    </location>
</feature>
<evidence type="ECO:0000313" key="6">
    <source>
        <dbReference type="EMBL" id="OAQ88902.1"/>
    </source>
</evidence>
<dbReference type="GO" id="GO:0016832">
    <property type="term" value="F:aldehyde-lyase activity"/>
    <property type="evidence" value="ECO:0007669"/>
    <property type="project" value="TreeGrafter"/>
</dbReference>
<dbReference type="Proteomes" id="UP000078340">
    <property type="component" value="Unassembled WGS sequence"/>
</dbReference>
<dbReference type="InterPro" id="IPR050197">
    <property type="entry name" value="Aldolase_class_II_sugar_metab"/>
</dbReference>
<evidence type="ECO:0000256" key="2">
    <source>
        <dbReference type="ARBA" id="ARBA00023239"/>
    </source>
</evidence>
<dbReference type="SMART" id="SM01007">
    <property type="entry name" value="Aldolase_II"/>
    <property type="match status" value="1"/>
</dbReference>
<reference evidence="4 8" key="3">
    <citation type="journal article" date="2024" name="Microbiol. Resour. Announc.">
        <title>Genome annotations for the ascomycete fungi Trichoderma harzianum, Trichoderma aggressivum, and Purpureocillium lilacinum.</title>
        <authorList>
            <person name="Beijen E.P.W."/>
            <person name="Ohm R.A."/>
        </authorList>
    </citation>
    <scope>NUCLEOTIDE SEQUENCE [LARGE SCALE GENOMIC DNA]</scope>
    <source>
        <strain evidence="4 8">CBS 150709</strain>
    </source>
</reference>
<dbReference type="EMBL" id="LSBH01000004">
    <property type="protein sequence ID" value="OAQ79694.1"/>
    <property type="molecule type" value="Genomic_DNA"/>
</dbReference>
<keyword evidence="2" id="KW-0456">Lyase</keyword>
<dbReference type="GO" id="GO:0005829">
    <property type="term" value="C:cytosol"/>
    <property type="evidence" value="ECO:0007669"/>
    <property type="project" value="TreeGrafter"/>
</dbReference>
<reference evidence="4" key="2">
    <citation type="submission" date="2023-11" db="EMBL/GenBank/DDBJ databases">
        <authorList>
            <person name="Beijen E."/>
            <person name="Ohm R.A."/>
        </authorList>
    </citation>
    <scope>NUCLEOTIDE SEQUENCE</scope>
    <source>
        <strain evidence="4">CBS 150709</strain>
    </source>
</reference>
<dbReference type="EMBL" id="JAWRVI010000024">
    <property type="protein sequence ID" value="KAK4088554.1"/>
    <property type="molecule type" value="Genomic_DNA"/>
</dbReference>
<dbReference type="PANTHER" id="PTHR22789:SF0">
    <property type="entry name" value="3-OXO-TETRONATE 4-PHOSPHATE DECARBOXYLASE-RELATED"/>
    <property type="match status" value="1"/>
</dbReference>
<evidence type="ECO:0000313" key="4">
    <source>
        <dbReference type="EMBL" id="KAK4088554.1"/>
    </source>
</evidence>
<organism evidence="6 7">
    <name type="scientific">Purpureocillium lilacinum</name>
    <name type="common">Paecilomyces lilacinus</name>
    <dbReference type="NCBI Taxonomy" id="33203"/>
    <lineage>
        <taxon>Eukaryota</taxon>
        <taxon>Fungi</taxon>
        <taxon>Dikarya</taxon>
        <taxon>Ascomycota</taxon>
        <taxon>Pezizomycotina</taxon>
        <taxon>Sordariomycetes</taxon>
        <taxon>Hypocreomycetidae</taxon>
        <taxon>Hypocreales</taxon>
        <taxon>Ophiocordycipitaceae</taxon>
        <taxon>Purpureocillium</taxon>
    </lineage>
</organism>
<dbReference type="Gene3D" id="3.40.225.10">
    <property type="entry name" value="Class II aldolase/adducin N-terminal domain"/>
    <property type="match status" value="1"/>
</dbReference>
<dbReference type="OrthoDB" id="2932980at2759"/>
<keyword evidence="1" id="KW-0479">Metal-binding</keyword>
<dbReference type="GeneID" id="28889491"/>
<evidence type="ECO:0000313" key="5">
    <source>
        <dbReference type="EMBL" id="OAQ79694.1"/>
    </source>
</evidence>
<sequence>MSRQRFDLLSKFVTANHILANHGIVDGFGHVSVRDPDRPDTFLMTGSKPPALVKTAGDIDTFLVEDAQPLAGEHGPPLSPFSERFIHSEIYQMYPAVQSIVHSHSPVMVARANSGQPLRPVWHMAGFLGPVVPVFDTRGFYREGEKQLTLVNSHDLGRALASTLADGSTSDTAPHRHGLPPHTTVLQRGHGFVTWGTSIEQAAYRAVYAQKNAEIQQQAEELASASSGTARCEYLGEAECRDCAAMDDVCWVKSWPLWVAQVRSDPLYENNVQDDSRRP</sequence>
<accession>A0A179HG19</accession>
<evidence type="ECO:0000313" key="7">
    <source>
        <dbReference type="Proteomes" id="UP000078340"/>
    </source>
</evidence>
<protein>
    <submittedName>
        <fullName evidence="6">Arad-like aldolase/epimerase</fullName>
    </submittedName>
</protein>
<dbReference type="Proteomes" id="UP000078240">
    <property type="component" value="Unassembled WGS sequence"/>
</dbReference>
<proteinExistence type="predicted"/>
<dbReference type="GO" id="GO:0019323">
    <property type="term" value="P:pentose catabolic process"/>
    <property type="evidence" value="ECO:0007669"/>
    <property type="project" value="TreeGrafter"/>
</dbReference>
<keyword evidence="8" id="KW-1185">Reference proteome</keyword>
<name>A0A179HG19_PURLI</name>